<sequence>MDDIITISTVNFGAKWGESNKNLKRILEYVDVLAKQGSQIIVFPETALTGYDDDKDKPLEEKMHRRLAETVPGPSSNAIAELTKKYGIYVLYGLAERETNDPTKVYNAAAICGPEGVIGTYRKIHLPFSEMNWADRGNYPVLFETPWGPVGVGICYDTYCFPEIMRYCRAMGARLFINCSAIGTEESGGAGGYYGNLCLEYLASTNDMYIATANLYGKDVTTYFMGGSSIIGPSSKPPHIHYYAGQRFLDPGADEGTVSTATLDLSCVENSFLKSVWEYNESIDSCDWRPELYSQWYEKILRTDFWAKPKNNHYISK</sequence>
<gene>
    <name evidence="3" type="ORF">R4Z09_22520</name>
</gene>
<evidence type="ECO:0000256" key="1">
    <source>
        <dbReference type="ARBA" id="ARBA00022801"/>
    </source>
</evidence>
<reference evidence="3 4" key="1">
    <citation type="submission" date="2023-10" db="EMBL/GenBank/DDBJ databases">
        <title>Niallia locisalis sp.nov. isolated from a salt pond sample.</title>
        <authorList>
            <person name="Li X.-J."/>
            <person name="Dong L."/>
        </authorList>
    </citation>
    <scope>NUCLEOTIDE SEQUENCE [LARGE SCALE GENOMIC DNA]</scope>
    <source>
        <strain evidence="3 4">DSM 29761</strain>
    </source>
</reference>
<dbReference type="InterPro" id="IPR003010">
    <property type="entry name" value="C-N_Hydrolase"/>
</dbReference>
<proteinExistence type="predicted"/>
<dbReference type="GO" id="GO:0016787">
    <property type="term" value="F:hydrolase activity"/>
    <property type="evidence" value="ECO:0007669"/>
    <property type="project" value="UniProtKB-KW"/>
</dbReference>
<dbReference type="PANTHER" id="PTHR43674:SF16">
    <property type="entry name" value="CARBON-NITROGEN FAMILY, PUTATIVE (AFU_ORTHOLOGUE AFUA_5G02350)-RELATED"/>
    <property type="match status" value="1"/>
</dbReference>
<protein>
    <submittedName>
        <fullName evidence="3">Carbon-nitrogen hydrolase family protein</fullName>
    </submittedName>
</protein>
<dbReference type="InterPro" id="IPR050345">
    <property type="entry name" value="Aliph_Amidase/BUP"/>
</dbReference>
<organism evidence="3 4">
    <name type="scientific">Niallia oryzisoli</name>
    <dbReference type="NCBI Taxonomy" id="1737571"/>
    <lineage>
        <taxon>Bacteria</taxon>
        <taxon>Bacillati</taxon>
        <taxon>Bacillota</taxon>
        <taxon>Bacilli</taxon>
        <taxon>Bacillales</taxon>
        <taxon>Bacillaceae</taxon>
        <taxon>Niallia</taxon>
    </lineage>
</organism>
<feature type="domain" description="CN hydrolase" evidence="2">
    <location>
        <begin position="5"/>
        <end position="265"/>
    </location>
</feature>
<dbReference type="Proteomes" id="UP001357223">
    <property type="component" value="Chromosome"/>
</dbReference>
<dbReference type="RefSeq" id="WP_338448962.1">
    <property type="nucleotide sequence ID" value="NZ_CP137640.1"/>
</dbReference>
<dbReference type="PANTHER" id="PTHR43674">
    <property type="entry name" value="NITRILASE C965.09-RELATED"/>
    <property type="match status" value="1"/>
</dbReference>
<keyword evidence="1 3" id="KW-0378">Hydrolase</keyword>
<name>A0ABZ2CCM2_9BACI</name>
<evidence type="ECO:0000313" key="3">
    <source>
        <dbReference type="EMBL" id="WVX80031.1"/>
    </source>
</evidence>
<dbReference type="Gene3D" id="3.60.110.10">
    <property type="entry name" value="Carbon-nitrogen hydrolase"/>
    <property type="match status" value="1"/>
</dbReference>
<dbReference type="InterPro" id="IPR036526">
    <property type="entry name" value="C-N_Hydrolase_sf"/>
</dbReference>
<dbReference type="PROSITE" id="PS50263">
    <property type="entry name" value="CN_HYDROLASE"/>
    <property type="match status" value="1"/>
</dbReference>
<evidence type="ECO:0000313" key="4">
    <source>
        <dbReference type="Proteomes" id="UP001357223"/>
    </source>
</evidence>
<dbReference type="CDD" id="cd07197">
    <property type="entry name" value="nitrilase"/>
    <property type="match status" value="1"/>
</dbReference>
<evidence type="ECO:0000259" key="2">
    <source>
        <dbReference type="PROSITE" id="PS50263"/>
    </source>
</evidence>
<keyword evidence="4" id="KW-1185">Reference proteome</keyword>
<dbReference type="EMBL" id="CP137640">
    <property type="protein sequence ID" value="WVX80031.1"/>
    <property type="molecule type" value="Genomic_DNA"/>
</dbReference>
<accession>A0ABZ2CCM2</accession>
<dbReference type="Pfam" id="PF00795">
    <property type="entry name" value="CN_hydrolase"/>
    <property type="match status" value="1"/>
</dbReference>
<dbReference type="SUPFAM" id="SSF56317">
    <property type="entry name" value="Carbon-nitrogen hydrolase"/>
    <property type="match status" value="1"/>
</dbReference>